<dbReference type="RefSeq" id="WP_252427712.1">
    <property type="nucleotide sequence ID" value="NZ_JAMWMR010000029.1"/>
</dbReference>
<evidence type="ECO:0000256" key="1">
    <source>
        <dbReference type="SAM" id="Phobius"/>
    </source>
</evidence>
<keyword evidence="1" id="KW-1133">Transmembrane helix</keyword>
<keyword evidence="3" id="KW-1185">Reference proteome</keyword>
<evidence type="ECO:0000313" key="3">
    <source>
        <dbReference type="Proteomes" id="UP001523219"/>
    </source>
</evidence>
<name>A0ABT0ZKG6_9ACTN</name>
<sequence>MAICWVTAQLAVLRVRAVRALGEAVVPRRSVGVVRTGLGLAALGGGVWGLMAIGGSTGSDAADTAVSMVMVLMVAVALLAP</sequence>
<proteinExistence type="predicted"/>
<dbReference type="EMBL" id="JAMWMR010000029">
    <property type="protein sequence ID" value="MCN9244072.1"/>
    <property type="molecule type" value="Genomic_DNA"/>
</dbReference>
<dbReference type="Proteomes" id="UP001523219">
    <property type="component" value="Unassembled WGS sequence"/>
</dbReference>
<reference evidence="2 3" key="1">
    <citation type="submission" date="2022-05" db="EMBL/GenBank/DDBJ databases">
        <title>Streptomyces sp. nov. RY43-2 isolated from soil of a peat swamp forest.</title>
        <authorList>
            <person name="Kanchanasin P."/>
            <person name="Tanasupawat S."/>
            <person name="Phongsopitanun W."/>
        </authorList>
    </citation>
    <scope>NUCLEOTIDE SEQUENCE [LARGE SCALE GENOMIC DNA]</scope>
    <source>
        <strain evidence="2 3">RY43-2</strain>
    </source>
</reference>
<feature type="transmembrane region" description="Helical" evidence="1">
    <location>
        <begin position="61"/>
        <end position="80"/>
    </location>
</feature>
<keyword evidence="1" id="KW-0812">Transmembrane</keyword>
<gene>
    <name evidence="2" type="ORF">NGF19_25380</name>
</gene>
<evidence type="ECO:0000313" key="2">
    <source>
        <dbReference type="EMBL" id="MCN9244072.1"/>
    </source>
</evidence>
<organism evidence="2 3">
    <name type="scientific">Streptomyces macrolidinus</name>
    <dbReference type="NCBI Taxonomy" id="2952607"/>
    <lineage>
        <taxon>Bacteria</taxon>
        <taxon>Bacillati</taxon>
        <taxon>Actinomycetota</taxon>
        <taxon>Actinomycetes</taxon>
        <taxon>Kitasatosporales</taxon>
        <taxon>Streptomycetaceae</taxon>
        <taxon>Streptomyces</taxon>
    </lineage>
</organism>
<feature type="transmembrane region" description="Helical" evidence="1">
    <location>
        <begin position="33"/>
        <end position="54"/>
    </location>
</feature>
<comment type="caution">
    <text evidence="2">The sequence shown here is derived from an EMBL/GenBank/DDBJ whole genome shotgun (WGS) entry which is preliminary data.</text>
</comment>
<keyword evidence="1" id="KW-0472">Membrane</keyword>
<accession>A0ABT0ZKG6</accession>
<protein>
    <submittedName>
        <fullName evidence="2">Uncharacterized protein</fullName>
    </submittedName>
</protein>